<reference evidence="3" key="1">
    <citation type="journal article" date="2023" name="Mol. Phylogenet. Evol.">
        <title>Genome-scale phylogeny and comparative genomics of the fungal order Sordariales.</title>
        <authorList>
            <person name="Hensen N."/>
            <person name="Bonometti L."/>
            <person name="Westerberg I."/>
            <person name="Brannstrom I.O."/>
            <person name="Guillou S."/>
            <person name="Cros-Aarteil S."/>
            <person name="Calhoun S."/>
            <person name="Haridas S."/>
            <person name="Kuo A."/>
            <person name="Mondo S."/>
            <person name="Pangilinan J."/>
            <person name="Riley R."/>
            <person name="LaButti K."/>
            <person name="Andreopoulos B."/>
            <person name="Lipzen A."/>
            <person name="Chen C."/>
            <person name="Yan M."/>
            <person name="Daum C."/>
            <person name="Ng V."/>
            <person name="Clum A."/>
            <person name="Steindorff A."/>
            <person name="Ohm R.A."/>
            <person name="Martin F."/>
            <person name="Silar P."/>
            <person name="Natvig D.O."/>
            <person name="Lalanne C."/>
            <person name="Gautier V."/>
            <person name="Ament-Velasquez S.L."/>
            <person name="Kruys A."/>
            <person name="Hutchinson M.I."/>
            <person name="Powell A.J."/>
            <person name="Barry K."/>
            <person name="Miller A.N."/>
            <person name="Grigoriev I.V."/>
            <person name="Debuchy R."/>
            <person name="Gladieux P."/>
            <person name="Hiltunen Thoren M."/>
            <person name="Johannesson H."/>
        </authorList>
    </citation>
    <scope>NUCLEOTIDE SEQUENCE</scope>
    <source>
        <strain evidence="3">PSN309</strain>
    </source>
</reference>
<keyword evidence="2" id="KW-0732">Signal</keyword>
<comment type="caution">
    <text evidence="3">The sequence shown here is derived from an EMBL/GenBank/DDBJ whole genome shotgun (WGS) entry which is preliminary data.</text>
</comment>
<keyword evidence="1" id="KW-0812">Transmembrane</keyword>
<accession>A0AAN6X2W8</accession>
<name>A0AAN6X2W8_9PEZI</name>
<gene>
    <name evidence="3" type="ORF">QBC35DRAFT_470565</name>
</gene>
<evidence type="ECO:0000256" key="2">
    <source>
        <dbReference type="SAM" id="SignalP"/>
    </source>
</evidence>
<evidence type="ECO:0000256" key="1">
    <source>
        <dbReference type="SAM" id="Phobius"/>
    </source>
</evidence>
<feature type="signal peptide" evidence="2">
    <location>
        <begin position="1"/>
        <end position="21"/>
    </location>
</feature>
<keyword evidence="4" id="KW-1185">Reference proteome</keyword>
<organism evidence="3 4">
    <name type="scientific">Podospora australis</name>
    <dbReference type="NCBI Taxonomy" id="1536484"/>
    <lineage>
        <taxon>Eukaryota</taxon>
        <taxon>Fungi</taxon>
        <taxon>Dikarya</taxon>
        <taxon>Ascomycota</taxon>
        <taxon>Pezizomycotina</taxon>
        <taxon>Sordariomycetes</taxon>
        <taxon>Sordariomycetidae</taxon>
        <taxon>Sordariales</taxon>
        <taxon>Podosporaceae</taxon>
        <taxon>Podospora</taxon>
    </lineage>
</organism>
<evidence type="ECO:0000313" key="4">
    <source>
        <dbReference type="Proteomes" id="UP001302126"/>
    </source>
</evidence>
<evidence type="ECO:0000313" key="3">
    <source>
        <dbReference type="EMBL" id="KAK4191900.1"/>
    </source>
</evidence>
<feature type="transmembrane region" description="Helical" evidence="1">
    <location>
        <begin position="202"/>
        <end position="221"/>
    </location>
</feature>
<dbReference type="EMBL" id="MU864357">
    <property type="protein sequence ID" value="KAK4191900.1"/>
    <property type="molecule type" value="Genomic_DNA"/>
</dbReference>
<reference evidence="3" key="2">
    <citation type="submission" date="2023-05" db="EMBL/GenBank/DDBJ databases">
        <authorList>
            <consortium name="Lawrence Berkeley National Laboratory"/>
            <person name="Steindorff A."/>
            <person name="Hensen N."/>
            <person name="Bonometti L."/>
            <person name="Westerberg I."/>
            <person name="Brannstrom I.O."/>
            <person name="Guillou S."/>
            <person name="Cros-Aarteil S."/>
            <person name="Calhoun S."/>
            <person name="Haridas S."/>
            <person name="Kuo A."/>
            <person name="Mondo S."/>
            <person name="Pangilinan J."/>
            <person name="Riley R."/>
            <person name="Labutti K."/>
            <person name="Andreopoulos B."/>
            <person name="Lipzen A."/>
            <person name="Chen C."/>
            <person name="Yanf M."/>
            <person name="Daum C."/>
            <person name="Ng V."/>
            <person name="Clum A."/>
            <person name="Ohm R."/>
            <person name="Martin F."/>
            <person name="Silar P."/>
            <person name="Natvig D."/>
            <person name="Lalanne C."/>
            <person name="Gautier V."/>
            <person name="Ament-Velasquez S.L."/>
            <person name="Kruys A."/>
            <person name="Hutchinson M.I."/>
            <person name="Powell A.J."/>
            <person name="Barry K."/>
            <person name="Miller A.N."/>
            <person name="Grigoriev I.V."/>
            <person name="Debuchy R."/>
            <person name="Gladieux P."/>
            <person name="Thoren M.H."/>
            <person name="Johannesson H."/>
        </authorList>
    </citation>
    <scope>NUCLEOTIDE SEQUENCE</scope>
    <source>
        <strain evidence="3">PSN309</strain>
    </source>
</reference>
<feature type="transmembrane region" description="Helical" evidence="1">
    <location>
        <begin position="242"/>
        <end position="263"/>
    </location>
</feature>
<protein>
    <submittedName>
        <fullName evidence="3">Uncharacterized protein</fullName>
    </submittedName>
</protein>
<dbReference type="AlphaFoldDB" id="A0AAN6X2W8"/>
<feature type="transmembrane region" description="Helical" evidence="1">
    <location>
        <begin position="551"/>
        <end position="578"/>
    </location>
</feature>
<keyword evidence="1" id="KW-1133">Transmembrane helix</keyword>
<feature type="transmembrane region" description="Helical" evidence="1">
    <location>
        <begin position="386"/>
        <end position="406"/>
    </location>
</feature>
<feature type="transmembrane region" description="Helical" evidence="1">
    <location>
        <begin position="328"/>
        <end position="353"/>
    </location>
</feature>
<feature type="chain" id="PRO_5042864979" evidence="2">
    <location>
        <begin position="22"/>
        <end position="633"/>
    </location>
</feature>
<sequence length="633" mass="71051">MASVLHILAVISSFLVTLGSSQSLCGSLVTYRQYSVLLSTAPTCFLYGCGDPPPSSSMSSTCAVSQPCSKLWEFLRGDWQDNWCANCGTDVACRIPGWPILNMTATCSTEPQEWLFSNTGECCATGTEPFELADWIGSLCNGSEWRRPFAYYGYMAKEDWEEWIEPWNWTVRPENTSTFNLTGPPRCTDTHEMLVTFGIENAITSGEIVAGAFIFLIFAAYDKTEWFINKFRAPHINSFWQAVGSGIWYPLLNWVASSFWAAAEIRATPGYENVPIGFLALLFMARPNSLMLMTCALLWADRLIPSGWHPNPHFLPLPRNLGRQHASWYISVLGLSVSITEFIIQALGFYTIIKTTDQGVKKGFYTGDRLLPYWRGHEARIMYDGAMLHSIFAFITVGSLYVAAYTHKKESEAHRRLYEFFEWLNFQNWLNSRIEEQQQQQRQQQPAMGQVKIRGGSGSAAELIGVGDMEITQAQLVTTTPTRENQPGSSSSSSSSEDEVHYLLVDTIFLRFYVWLERGVPQPMVQRYPALEQAAQEEYPPPPRGEDPPDWAAPALALTTFCAVINYIAQWLFWAGFVKSQGQRYCVPDDPFLVRTIRLIFWLLPLAGILPTTLLSAAETNGLIQAQNAVAGG</sequence>
<feature type="transmembrane region" description="Helical" evidence="1">
    <location>
        <begin position="599"/>
        <end position="618"/>
    </location>
</feature>
<feature type="transmembrane region" description="Helical" evidence="1">
    <location>
        <begin position="275"/>
        <end position="300"/>
    </location>
</feature>
<dbReference type="Proteomes" id="UP001302126">
    <property type="component" value="Unassembled WGS sequence"/>
</dbReference>
<keyword evidence="1" id="KW-0472">Membrane</keyword>
<proteinExistence type="predicted"/>